<evidence type="ECO:0000313" key="1">
    <source>
        <dbReference type="EMBL" id="OHA10071.1"/>
    </source>
</evidence>
<protein>
    <submittedName>
        <fullName evidence="1">Uncharacterized protein</fullName>
    </submittedName>
</protein>
<dbReference type="AlphaFoldDB" id="A0A1G2LGZ7"/>
<comment type="caution">
    <text evidence="1">The sequence shown here is derived from an EMBL/GenBank/DDBJ whole genome shotgun (WGS) entry which is preliminary data.</text>
</comment>
<dbReference type="Proteomes" id="UP000179052">
    <property type="component" value="Unassembled WGS sequence"/>
</dbReference>
<organism evidence="1 2">
    <name type="scientific">Candidatus Sungbacteria bacterium RIFCSPLOWO2_02_FULL_48_13b</name>
    <dbReference type="NCBI Taxonomy" id="1802283"/>
    <lineage>
        <taxon>Bacteria</taxon>
        <taxon>Candidatus Sungiibacteriota</taxon>
    </lineage>
</organism>
<gene>
    <name evidence="1" type="ORF">A3H71_01470</name>
</gene>
<reference evidence="1 2" key="1">
    <citation type="journal article" date="2016" name="Nat. Commun.">
        <title>Thousands of microbial genomes shed light on interconnected biogeochemical processes in an aquifer system.</title>
        <authorList>
            <person name="Anantharaman K."/>
            <person name="Brown C.T."/>
            <person name="Hug L.A."/>
            <person name="Sharon I."/>
            <person name="Castelle C.J."/>
            <person name="Probst A.J."/>
            <person name="Thomas B.C."/>
            <person name="Singh A."/>
            <person name="Wilkins M.J."/>
            <person name="Karaoz U."/>
            <person name="Brodie E.L."/>
            <person name="Williams K.H."/>
            <person name="Hubbard S.S."/>
            <person name="Banfield J.F."/>
        </authorList>
    </citation>
    <scope>NUCLEOTIDE SEQUENCE [LARGE SCALE GENOMIC DNA]</scope>
</reference>
<evidence type="ECO:0000313" key="2">
    <source>
        <dbReference type="Proteomes" id="UP000179052"/>
    </source>
</evidence>
<sequence>MPRESFDETVRPEVINANEAAVEVSADDLMEFGSPDGAREAAAHLDSEARQQAAHENSGGGVLRRLGEVAGKKGRALVAGVGLMSAAVAGQMAPEEAEAHHVQGNVSKEEAAKADYEHEVLNLGWRSLLKIPDQPQALNETHNNLLKEEVARNMIYRLAAMLKVGKNYKAQPGTFIHVLPQDMKKAAELLNSSVGFACAEANGGKECSLDDINQFNVKLMQTPSGKALLEILNRP</sequence>
<proteinExistence type="predicted"/>
<accession>A0A1G2LGZ7</accession>
<dbReference type="EMBL" id="MHQV01000042">
    <property type="protein sequence ID" value="OHA10071.1"/>
    <property type="molecule type" value="Genomic_DNA"/>
</dbReference>
<name>A0A1G2LGZ7_9BACT</name>